<organism evidence="4 5">
    <name type="scientific">Lentinus brumalis</name>
    <dbReference type="NCBI Taxonomy" id="2498619"/>
    <lineage>
        <taxon>Eukaryota</taxon>
        <taxon>Fungi</taxon>
        <taxon>Dikarya</taxon>
        <taxon>Basidiomycota</taxon>
        <taxon>Agaricomycotina</taxon>
        <taxon>Agaricomycetes</taxon>
        <taxon>Polyporales</taxon>
        <taxon>Polyporaceae</taxon>
        <taxon>Lentinus</taxon>
    </lineage>
</organism>
<protein>
    <recommendedName>
        <fullName evidence="3">DUF6533 domain-containing protein</fullName>
    </recommendedName>
</protein>
<dbReference type="EMBL" id="KZ857553">
    <property type="protein sequence ID" value="RDX40476.1"/>
    <property type="molecule type" value="Genomic_DNA"/>
</dbReference>
<sequence>MSSGADAAAAAAASLYNRIYTDKYCEVAAAVLFTYDALITFDREVAYFWTAKRISGASLLFFANKWISSMLYATAWFHFASFPSNKVSSGLHCSVFADTQWALFITQFIPGAAFSALRAYVLSMRKLLGLLVFALSLAPVGGNLAWYGYHFSGENLPPFGCLRRDNTTPALDLSSVAGSYIGISNSPEYYHCQISSFTVVCLSTNIDVYSCWDVAANHHFFGIPGIIYFVILLILNIVHITFTSTELAGGSFSGGSELPLFTGLLTTVIISRFLLELQQANQIAVRVDLGDPSQSFRTPWDSTPSFISSLGGFIDPDHPALSDDDDGFQSQVGALPEAGEEGDDKRV</sequence>
<dbReference type="STRING" id="139420.A0A371CJL3"/>
<feature type="region of interest" description="Disordered" evidence="1">
    <location>
        <begin position="310"/>
        <end position="347"/>
    </location>
</feature>
<dbReference type="AlphaFoldDB" id="A0A371CJL3"/>
<name>A0A371CJL3_9APHY</name>
<feature type="transmembrane region" description="Helical" evidence="2">
    <location>
        <begin position="59"/>
        <end position="79"/>
    </location>
</feature>
<evidence type="ECO:0000259" key="3">
    <source>
        <dbReference type="Pfam" id="PF20151"/>
    </source>
</evidence>
<evidence type="ECO:0000256" key="1">
    <source>
        <dbReference type="SAM" id="MobiDB-lite"/>
    </source>
</evidence>
<evidence type="ECO:0000256" key="2">
    <source>
        <dbReference type="SAM" id="Phobius"/>
    </source>
</evidence>
<evidence type="ECO:0000313" key="5">
    <source>
        <dbReference type="Proteomes" id="UP000256964"/>
    </source>
</evidence>
<dbReference type="Pfam" id="PF20151">
    <property type="entry name" value="DUF6533"/>
    <property type="match status" value="1"/>
</dbReference>
<keyword evidence="5" id="KW-1185">Reference proteome</keyword>
<feature type="transmembrane region" description="Helical" evidence="2">
    <location>
        <begin position="219"/>
        <end position="238"/>
    </location>
</feature>
<proteinExistence type="predicted"/>
<feature type="domain" description="DUF6533" evidence="3">
    <location>
        <begin position="24"/>
        <end position="67"/>
    </location>
</feature>
<feature type="transmembrane region" description="Helical" evidence="2">
    <location>
        <begin position="127"/>
        <end position="149"/>
    </location>
</feature>
<evidence type="ECO:0000313" key="4">
    <source>
        <dbReference type="EMBL" id="RDX40476.1"/>
    </source>
</evidence>
<reference evidence="4 5" key="1">
    <citation type="journal article" date="2018" name="Biotechnol. Biofuels">
        <title>Integrative visual omics of the white-rot fungus Polyporus brumalis exposes the biotechnological potential of its oxidative enzymes for delignifying raw plant biomass.</title>
        <authorList>
            <person name="Miyauchi S."/>
            <person name="Rancon A."/>
            <person name="Drula E."/>
            <person name="Hage H."/>
            <person name="Chaduli D."/>
            <person name="Favel A."/>
            <person name="Grisel S."/>
            <person name="Henrissat B."/>
            <person name="Herpoel-Gimbert I."/>
            <person name="Ruiz-Duenas F.J."/>
            <person name="Chevret D."/>
            <person name="Hainaut M."/>
            <person name="Lin J."/>
            <person name="Wang M."/>
            <person name="Pangilinan J."/>
            <person name="Lipzen A."/>
            <person name="Lesage-Meessen L."/>
            <person name="Navarro D."/>
            <person name="Riley R."/>
            <person name="Grigoriev I.V."/>
            <person name="Zhou S."/>
            <person name="Raouche S."/>
            <person name="Rosso M.N."/>
        </authorList>
    </citation>
    <scope>NUCLEOTIDE SEQUENCE [LARGE SCALE GENOMIC DNA]</scope>
    <source>
        <strain evidence="4 5">BRFM 1820</strain>
    </source>
</reference>
<gene>
    <name evidence="4" type="ORF">OH76DRAFT_1423670</name>
</gene>
<feature type="compositionally biased region" description="Acidic residues" evidence="1">
    <location>
        <begin position="338"/>
        <end position="347"/>
    </location>
</feature>
<keyword evidence="2" id="KW-0472">Membrane</keyword>
<keyword evidence="2" id="KW-1133">Transmembrane helix</keyword>
<dbReference type="InterPro" id="IPR045340">
    <property type="entry name" value="DUF6533"/>
</dbReference>
<keyword evidence="2" id="KW-0812">Transmembrane</keyword>
<dbReference type="Proteomes" id="UP000256964">
    <property type="component" value="Unassembled WGS sequence"/>
</dbReference>
<feature type="transmembrane region" description="Helical" evidence="2">
    <location>
        <begin position="99"/>
        <end position="120"/>
    </location>
</feature>
<accession>A0A371CJL3</accession>